<evidence type="ECO:0000256" key="6">
    <source>
        <dbReference type="ARBA" id="ARBA00023065"/>
    </source>
</evidence>
<dbReference type="InterPro" id="IPR001185">
    <property type="entry name" value="MS_channel"/>
</dbReference>
<evidence type="ECO:0000256" key="3">
    <source>
        <dbReference type="ARBA" id="ARBA00022475"/>
    </source>
</evidence>
<evidence type="ECO:0000256" key="2">
    <source>
        <dbReference type="ARBA" id="ARBA00022448"/>
    </source>
</evidence>
<dbReference type="Proteomes" id="UP000473681">
    <property type="component" value="Unassembled WGS sequence"/>
</dbReference>
<evidence type="ECO:0000256" key="9">
    <source>
        <dbReference type="HAMAP-Rule" id="MF_00115"/>
    </source>
</evidence>
<dbReference type="InterPro" id="IPR036019">
    <property type="entry name" value="MscL_channel"/>
</dbReference>
<evidence type="ECO:0000313" key="12">
    <source>
        <dbReference type="Proteomes" id="UP000473681"/>
    </source>
</evidence>
<dbReference type="InterPro" id="IPR037673">
    <property type="entry name" value="MSC/AndL"/>
</dbReference>
<dbReference type="SUPFAM" id="SSF81330">
    <property type="entry name" value="Gated mechanosensitive channel"/>
    <property type="match status" value="1"/>
</dbReference>
<evidence type="ECO:0000256" key="5">
    <source>
        <dbReference type="ARBA" id="ARBA00022989"/>
    </source>
</evidence>
<keyword evidence="5 9" id="KW-1133">Transmembrane helix</keyword>
<gene>
    <name evidence="9 10" type="primary">mscL</name>
    <name evidence="10" type="ORF">FC774_02020</name>
    <name evidence="11" type="ORF">FDB51_07375</name>
</gene>
<dbReference type="RefSeq" id="WP_012450100.1">
    <property type="nucleotide sequence ID" value="NZ_CP010520.1"/>
</dbReference>
<keyword evidence="7 9" id="KW-0472">Membrane</keyword>
<evidence type="ECO:0000256" key="7">
    <source>
        <dbReference type="ARBA" id="ARBA00023136"/>
    </source>
</evidence>
<dbReference type="PANTHER" id="PTHR30266:SF2">
    <property type="entry name" value="LARGE-CONDUCTANCE MECHANOSENSITIVE CHANNEL"/>
    <property type="match status" value="1"/>
</dbReference>
<sequence>MKKFLNEFKQFALKGSVIDLAVGVLIGGAFQGIVKSLTTDIISPIIGIFANKDFSDLTLNIFGVTVKYGSFITAVINFLIMALLIFLLVKGMNKLSDFGKRNKAEEITEPSTKKCPFCYTEIDIKATRCPNCTSKLEVIQEV</sequence>
<evidence type="ECO:0000313" key="13">
    <source>
        <dbReference type="Proteomes" id="UP000476820"/>
    </source>
</evidence>
<dbReference type="GO" id="GO:0005886">
    <property type="term" value="C:plasma membrane"/>
    <property type="evidence" value="ECO:0007669"/>
    <property type="project" value="UniProtKB-SubCell"/>
</dbReference>
<evidence type="ECO:0000313" key="11">
    <source>
        <dbReference type="EMBL" id="NFN34958.1"/>
    </source>
</evidence>
<keyword evidence="2 9" id="KW-0813">Transport</keyword>
<feature type="transmembrane region" description="Helical" evidence="9">
    <location>
        <begin position="12"/>
        <end position="34"/>
    </location>
</feature>
<proteinExistence type="inferred from homology"/>
<organism evidence="10 13">
    <name type="scientific">Clostridium botulinum</name>
    <dbReference type="NCBI Taxonomy" id="1491"/>
    <lineage>
        <taxon>Bacteria</taxon>
        <taxon>Bacillati</taxon>
        <taxon>Bacillota</taxon>
        <taxon>Clostridia</taxon>
        <taxon>Eubacteriales</taxon>
        <taxon>Clostridiaceae</taxon>
        <taxon>Clostridium</taxon>
    </lineage>
</organism>
<accession>A0A0M1LTY4</accession>
<evidence type="ECO:0000256" key="4">
    <source>
        <dbReference type="ARBA" id="ARBA00022692"/>
    </source>
</evidence>
<name>A0A0M1LTY4_CLOBO</name>
<evidence type="ECO:0000313" key="10">
    <source>
        <dbReference type="EMBL" id="NFF86688.1"/>
    </source>
</evidence>
<feature type="transmembrane region" description="Helical" evidence="9">
    <location>
        <begin position="68"/>
        <end position="89"/>
    </location>
</feature>
<dbReference type="HAMAP" id="MF_00115">
    <property type="entry name" value="MscL"/>
    <property type="match status" value="1"/>
</dbReference>
<protein>
    <recommendedName>
        <fullName evidence="9">Large-conductance mechanosensitive channel</fullName>
    </recommendedName>
</protein>
<dbReference type="OrthoDB" id="9810350at2"/>
<comment type="subcellular location">
    <subcellularLocation>
        <location evidence="9">Cell membrane</location>
        <topology evidence="9">Multi-pass membrane protein</topology>
    </subcellularLocation>
    <subcellularLocation>
        <location evidence="1">Membrane</location>
        <topology evidence="1">Multi-pass membrane protein</topology>
    </subcellularLocation>
</comment>
<keyword evidence="4 9" id="KW-0812">Transmembrane</keyword>
<dbReference type="PANTHER" id="PTHR30266">
    <property type="entry name" value="MECHANOSENSITIVE CHANNEL MSCL"/>
    <property type="match status" value="1"/>
</dbReference>
<dbReference type="EMBL" id="SWVK01000008">
    <property type="protein sequence ID" value="NFN34958.1"/>
    <property type="molecule type" value="Genomic_DNA"/>
</dbReference>
<dbReference type="NCBIfam" id="TIGR00220">
    <property type="entry name" value="mscL"/>
    <property type="match status" value="1"/>
</dbReference>
<dbReference type="AlphaFoldDB" id="A0A0M1LTY4"/>
<dbReference type="EMBL" id="SWOV01000003">
    <property type="protein sequence ID" value="NFF86688.1"/>
    <property type="molecule type" value="Genomic_DNA"/>
</dbReference>
<evidence type="ECO:0000256" key="8">
    <source>
        <dbReference type="ARBA" id="ARBA00023303"/>
    </source>
</evidence>
<comment type="caution">
    <text evidence="10">The sequence shown here is derived from an EMBL/GenBank/DDBJ whole genome shotgun (WGS) entry which is preliminary data.</text>
</comment>
<comment type="similarity">
    <text evidence="9">Belongs to the MscL family.</text>
</comment>
<keyword evidence="6 9" id="KW-0406">Ion transport</keyword>
<comment type="subunit">
    <text evidence="9">Homopentamer.</text>
</comment>
<reference evidence="12 13" key="1">
    <citation type="submission" date="2019-04" db="EMBL/GenBank/DDBJ databases">
        <title>Genome sequencing of Clostridium botulinum Groups I-IV and Clostridium butyricum.</title>
        <authorList>
            <person name="Brunt J."/>
            <person name="Van Vliet A.H.M."/>
            <person name="Stringer S.C."/>
            <person name="Carter A.T."/>
            <person name="Peck M.W."/>
        </authorList>
    </citation>
    <scope>NUCLEOTIDE SEQUENCE [LARGE SCALE GENOMIC DNA]</scope>
    <source>
        <strain evidence="10 13">1605</strain>
        <strain evidence="11 12">CB-K-33E</strain>
    </source>
</reference>
<evidence type="ECO:0000256" key="1">
    <source>
        <dbReference type="ARBA" id="ARBA00004141"/>
    </source>
</evidence>
<dbReference type="Pfam" id="PF01741">
    <property type="entry name" value="MscL"/>
    <property type="match status" value="1"/>
</dbReference>
<dbReference type="Proteomes" id="UP000476820">
    <property type="component" value="Unassembled WGS sequence"/>
</dbReference>
<comment type="function">
    <text evidence="9">Channel that opens in response to stretch forces in the membrane lipid bilayer. May participate in the regulation of osmotic pressure changes within the cell.</text>
</comment>
<keyword evidence="8 9" id="KW-0407">Ion channel</keyword>
<dbReference type="Gene3D" id="1.10.1200.120">
    <property type="entry name" value="Large-conductance mechanosensitive channel, MscL, domain 1"/>
    <property type="match status" value="1"/>
</dbReference>
<dbReference type="GO" id="GO:0008381">
    <property type="term" value="F:mechanosensitive monoatomic ion channel activity"/>
    <property type="evidence" value="ECO:0007669"/>
    <property type="project" value="UniProtKB-UniRule"/>
</dbReference>
<dbReference type="PRINTS" id="PR01264">
    <property type="entry name" value="MECHCHANNEL"/>
</dbReference>
<keyword evidence="3 9" id="KW-1003">Cell membrane</keyword>